<evidence type="ECO:0000313" key="2">
    <source>
        <dbReference type="Proteomes" id="UP000217561"/>
    </source>
</evidence>
<reference evidence="1 2" key="1">
    <citation type="submission" date="2017-08" db="EMBL/GenBank/DDBJ databases">
        <title>Salimicrobium alkalisoli sp. nov., isolated from saline alkaline soil.</title>
        <authorList>
            <person name="Zhang G."/>
            <person name="Xiong Q."/>
        </authorList>
    </citation>
    <scope>NUCLEOTIDE SEQUENCE [LARGE SCALE GENOMIC DNA]</scope>
    <source>
        <strain evidence="1 2">WN024</strain>
    </source>
</reference>
<name>A0ABX4HNW6_9BACI</name>
<organism evidence="1 2">
    <name type="scientific">Salimicrobium humidisoli</name>
    <dbReference type="NCBI Taxonomy" id="2029857"/>
    <lineage>
        <taxon>Bacteria</taxon>
        <taxon>Bacillati</taxon>
        <taxon>Bacillota</taxon>
        <taxon>Bacilli</taxon>
        <taxon>Bacillales</taxon>
        <taxon>Bacillaceae</taxon>
        <taxon>Salimicrobium</taxon>
    </lineage>
</organism>
<dbReference type="Proteomes" id="UP000217561">
    <property type="component" value="Unassembled WGS sequence"/>
</dbReference>
<dbReference type="EMBL" id="NSGH01000027">
    <property type="protein sequence ID" value="PBB04758.1"/>
    <property type="molecule type" value="Genomic_DNA"/>
</dbReference>
<evidence type="ECO:0000313" key="1">
    <source>
        <dbReference type="EMBL" id="PBB04758.1"/>
    </source>
</evidence>
<sequence length="82" mass="10010">MRFDHSRLKEQLPHEQYETFISEFSQDEKTRESIISRVREEGIHKSSLEIGFSKAFQGFRDMDFKDITFEKIDEERIKFYIQ</sequence>
<comment type="caution">
    <text evidence="1">The sequence shown here is derived from an EMBL/GenBank/DDBJ whole genome shotgun (WGS) entry which is preliminary data.</text>
</comment>
<gene>
    <name evidence="1" type="ORF">CKW00_12305</name>
</gene>
<proteinExistence type="predicted"/>
<accession>A0ABX4HNW6</accession>
<dbReference type="RefSeq" id="WP_095822814.1">
    <property type="nucleotide sequence ID" value="NZ_NSGH01000027.1"/>
</dbReference>
<protein>
    <submittedName>
        <fullName evidence="1">Uncharacterized protein</fullName>
    </submittedName>
</protein>
<keyword evidence="2" id="KW-1185">Reference proteome</keyword>